<accession>A0A7L9U366</accession>
<dbReference type="Gene3D" id="3.30.413.10">
    <property type="entry name" value="Sulfite Reductase Hemoprotein, domain 1"/>
    <property type="match status" value="2"/>
</dbReference>
<dbReference type="GO" id="GO:0051539">
    <property type="term" value="F:4 iron, 4 sulfur cluster binding"/>
    <property type="evidence" value="ECO:0007669"/>
    <property type="project" value="UniProtKB-KW"/>
</dbReference>
<evidence type="ECO:0000256" key="7">
    <source>
        <dbReference type="ARBA" id="ARBA00023014"/>
    </source>
</evidence>
<feature type="domain" description="Nitrite/Sulfite reductase ferredoxin-like" evidence="9">
    <location>
        <begin position="343"/>
        <end position="392"/>
    </location>
</feature>
<feature type="domain" description="Nitrite/sulphite reductase 4Fe-4S" evidence="8">
    <location>
        <begin position="119"/>
        <end position="272"/>
    </location>
</feature>
<proteinExistence type="inferred from homology"/>
<dbReference type="Proteomes" id="UP000593875">
    <property type="component" value="Chromosome"/>
</dbReference>
<dbReference type="Gene3D" id="3.90.480.10">
    <property type="entry name" value="Sulfite Reductase Hemoprotein,Domain 2"/>
    <property type="match status" value="1"/>
</dbReference>
<dbReference type="InterPro" id="IPR045854">
    <property type="entry name" value="NO2/SO3_Rdtase_4Fe4S_sf"/>
</dbReference>
<evidence type="ECO:0000256" key="5">
    <source>
        <dbReference type="ARBA" id="ARBA00023002"/>
    </source>
</evidence>
<dbReference type="KEGG" id="mlir:LPB04_21940"/>
<dbReference type="GO" id="GO:0046872">
    <property type="term" value="F:metal ion binding"/>
    <property type="evidence" value="ECO:0007669"/>
    <property type="project" value="UniProtKB-KW"/>
</dbReference>
<dbReference type="InterPro" id="IPR006067">
    <property type="entry name" value="NO2/SO3_Rdtase_4Fe4S_dom"/>
</dbReference>
<protein>
    <submittedName>
        <fullName evidence="10">Nitrite/sulfite reductase</fullName>
    </submittedName>
</protein>
<dbReference type="PANTHER" id="PTHR32439">
    <property type="entry name" value="FERREDOXIN--NITRITE REDUCTASE, CHLOROPLASTIC"/>
    <property type="match status" value="1"/>
</dbReference>
<comment type="similarity">
    <text evidence="1">Belongs to the nitrite and sulfite reductase 4Fe-4S domain family.</text>
</comment>
<keyword evidence="5" id="KW-0560">Oxidoreductase</keyword>
<keyword evidence="2" id="KW-0004">4Fe-4S</keyword>
<dbReference type="InterPro" id="IPR036136">
    <property type="entry name" value="Nit/Sulf_reduc_fer-like_dom_sf"/>
</dbReference>
<reference evidence="10 11" key="1">
    <citation type="submission" date="2020-10" db="EMBL/GenBank/DDBJ databases">
        <title>Genome sequencing of Massilia sp. LPB0304.</title>
        <authorList>
            <person name="Kim J."/>
        </authorList>
    </citation>
    <scope>NUCLEOTIDE SEQUENCE [LARGE SCALE GENOMIC DNA]</scope>
    <source>
        <strain evidence="10 11">LPB0304</strain>
    </source>
</reference>
<dbReference type="AlphaFoldDB" id="A0A7L9U366"/>
<evidence type="ECO:0000256" key="2">
    <source>
        <dbReference type="ARBA" id="ARBA00022485"/>
    </source>
</evidence>
<keyword evidence="11" id="KW-1185">Reference proteome</keyword>
<dbReference type="EMBL" id="CP062941">
    <property type="protein sequence ID" value="QOL49513.1"/>
    <property type="molecule type" value="Genomic_DNA"/>
</dbReference>
<evidence type="ECO:0000259" key="8">
    <source>
        <dbReference type="Pfam" id="PF01077"/>
    </source>
</evidence>
<dbReference type="Pfam" id="PF01077">
    <property type="entry name" value="NIR_SIR"/>
    <property type="match status" value="2"/>
</dbReference>
<dbReference type="GO" id="GO:0020037">
    <property type="term" value="F:heme binding"/>
    <property type="evidence" value="ECO:0007669"/>
    <property type="project" value="InterPro"/>
</dbReference>
<keyword evidence="3" id="KW-0349">Heme</keyword>
<dbReference type="InterPro" id="IPR005117">
    <property type="entry name" value="NiRdtase/SiRdtase_haem-b_fer"/>
</dbReference>
<evidence type="ECO:0000313" key="10">
    <source>
        <dbReference type="EMBL" id="QOL49513.1"/>
    </source>
</evidence>
<feature type="domain" description="Nitrite/Sulfite reductase ferredoxin-like" evidence="9">
    <location>
        <begin position="48"/>
        <end position="110"/>
    </location>
</feature>
<evidence type="ECO:0000256" key="4">
    <source>
        <dbReference type="ARBA" id="ARBA00022723"/>
    </source>
</evidence>
<sequence>MYRYDQYDHLIVRERIAQYRDQVARRLNDELTEEEFLPLRLQNGLYMQRHAYMLRIAVPYGLLSTAQMRMFAHIARKYDRGYGHFTTRQNIQFNWIELEQTPDILTDLASVEMHAIQTSGNCIRNITTDEFAGVAADEIMDPRPFAEILRQWSTFHPEFIALPRKFKVAINGAVEDRAAIAIHDIGLTLVKNEDGEVGFRFMAGGGMGRTPIIGSVIREFLPWQHLLTYTEAVMRVYNSYGRRDNKYKARIKILLKALGVEEFSRLVEEEWQDLKDGPETLSREEYDRVAAYFEAPAYATLDDSNPLLAHPDNKAFGNWLNRNVKPHKVPGYASVVLSLKKTGVPPGDATAEQIDFVADLADKFSFGELRVTHEQNLVLADVKQSDLFEVWTLAKSKGLATPNIGLLTDIISCPGGDFCSLANAKSIPIAAAIAERFDNLDFQHDIGDIELNISGCINACGHHHVGSIGVLGVDKDGSEWYQVSIGGAQGKDAAIGKIIGPSFSGGQMPEVIDRLLQVYVQNRFEGERFVETAQRLGIAPFKEHVYATPISKGELVGEDHA</sequence>
<dbReference type="SUPFAM" id="SSF56014">
    <property type="entry name" value="Nitrite and sulphite reductase 4Fe-4S domain-like"/>
    <property type="match status" value="2"/>
</dbReference>
<feature type="domain" description="Nitrite/sulphite reductase 4Fe-4S" evidence="8">
    <location>
        <begin position="410"/>
        <end position="545"/>
    </location>
</feature>
<evidence type="ECO:0000256" key="6">
    <source>
        <dbReference type="ARBA" id="ARBA00023004"/>
    </source>
</evidence>
<gene>
    <name evidence="10" type="ORF">LPB04_21940</name>
</gene>
<dbReference type="GO" id="GO:0016491">
    <property type="term" value="F:oxidoreductase activity"/>
    <property type="evidence" value="ECO:0007669"/>
    <property type="project" value="UniProtKB-KW"/>
</dbReference>
<evidence type="ECO:0000256" key="3">
    <source>
        <dbReference type="ARBA" id="ARBA00022617"/>
    </source>
</evidence>
<dbReference type="PANTHER" id="PTHR32439:SF0">
    <property type="entry name" value="FERREDOXIN--NITRITE REDUCTASE, CHLOROPLASTIC"/>
    <property type="match status" value="1"/>
</dbReference>
<keyword evidence="7" id="KW-0411">Iron-sulfur</keyword>
<dbReference type="InterPro" id="IPR051329">
    <property type="entry name" value="NIR_SIR_4Fe-4S"/>
</dbReference>
<dbReference type="RefSeq" id="WP_193686552.1">
    <property type="nucleotide sequence ID" value="NZ_CP062941.1"/>
</dbReference>
<evidence type="ECO:0000259" key="9">
    <source>
        <dbReference type="Pfam" id="PF03460"/>
    </source>
</evidence>
<organism evidence="10 11">
    <name type="scientific">Massilia litorea</name>
    <dbReference type="NCBI Taxonomy" id="2769491"/>
    <lineage>
        <taxon>Bacteria</taxon>
        <taxon>Pseudomonadati</taxon>
        <taxon>Pseudomonadota</taxon>
        <taxon>Betaproteobacteria</taxon>
        <taxon>Burkholderiales</taxon>
        <taxon>Oxalobacteraceae</taxon>
        <taxon>Telluria group</taxon>
        <taxon>Massilia</taxon>
    </lineage>
</organism>
<dbReference type="SUPFAM" id="SSF55124">
    <property type="entry name" value="Nitrite/Sulfite reductase N-terminal domain-like"/>
    <property type="match status" value="2"/>
</dbReference>
<keyword evidence="6" id="KW-0408">Iron</keyword>
<name>A0A7L9U366_9BURK</name>
<evidence type="ECO:0000256" key="1">
    <source>
        <dbReference type="ARBA" id="ARBA00010429"/>
    </source>
</evidence>
<dbReference type="Pfam" id="PF03460">
    <property type="entry name" value="NIR_SIR_ferr"/>
    <property type="match status" value="2"/>
</dbReference>
<evidence type="ECO:0000313" key="11">
    <source>
        <dbReference type="Proteomes" id="UP000593875"/>
    </source>
</evidence>
<keyword evidence="4" id="KW-0479">Metal-binding</keyword>